<feature type="transmembrane region" description="Helical" evidence="1">
    <location>
        <begin position="175"/>
        <end position="196"/>
    </location>
</feature>
<dbReference type="EMBL" id="UHDP01000001">
    <property type="protein sequence ID" value="SUM43804.1"/>
    <property type="molecule type" value="Genomic_DNA"/>
</dbReference>
<organism evidence="3 4">
    <name type="scientific">Staphylococcus intermedius NCTC 11048</name>
    <dbReference type="NCBI Taxonomy" id="1141106"/>
    <lineage>
        <taxon>Bacteria</taxon>
        <taxon>Bacillati</taxon>
        <taxon>Bacillota</taxon>
        <taxon>Bacilli</taxon>
        <taxon>Bacillales</taxon>
        <taxon>Staphylococcaceae</taxon>
        <taxon>Staphylococcus</taxon>
        <taxon>Staphylococcus intermedius group</taxon>
    </lineage>
</organism>
<feature type="domain" description="YdbS-like PH" evidence="2">
    <location>
        <begin position="70"/>
        <end position="147"/>
    </location>
</feature>
<gene>
    <name evidence="3" type="ORF">NCTC11048_00164</name>
</gene>
<protein>
    <submittedName>
        <fullName evidence="3">Bacterial membrane flanked domain</fullName>
    </submittedName>
</protein>
<dbReference type="Pfam" id="PF03703">
    <property type="entry name" value="bPH_2"/>
    <property type="match status" value="1"/>
</dbReference>
<dbReference type="PANTHER" id="PTHR34473:SF2">
    <property type="entry name" value="UPF0699 TRANSMEMBRANE PROTEIN YDBT"/>
    <property type="match status" value="1"/>
</dbReference>
<keyword evidence="1" id="KW-0472">Membrane</keyword>
<evidence type="ECO:0000313" key="4">
    <source>
        <dbReference type="Proteomes" id="UP000255549"/>
    </source>
</evidence>
<dbReference type="Proteomes" id="UP000255549">
    <property type="component" value="Unassembled WGS sequence"/>
</dbReference>
<feature type="transmembrane region" description="Helical" evidence="1">
    <location>
        <begin position="216"/>
        <end position="236"/>
    </location>
</feature>
<keyword evidence="1" id="KW-1133">Transmembrane helix</keyword>
<name>A0A380FY56_STAIN</name>
<dbReference type="PANTHER" id="PTHR34473">
    <property type="entry name" value="UPF0699 TRANSMEMBRANE PROTEIN YDBS"/>
    <property type="match status" value="1"/>
</dbReference>
<evidence type="ECO:0000256" key="1">
    <source>
        <dbReference type="SAM" id="Phobius"/>
    </source>
</evidence>
<feature type="transmembrane region" description="Helical" evidence="1">
    <location>
        <begin position="355"/>
        <end position="385"/>
    </location>
</feature>
<keyword evidence="4" id="KW-1185">Reference proteome</keyword>
<evidence type="ECO:0000313" key="3">
    <source>
        <dbReference type="EMBL" id="SUM43804.1"/>
    </source>
</evidence>
<dbReference type="STRING" id="1141106.GCA_000308095_02414"/>
<feature type="transmembrane region" description="Helical" evidence="1">
    <location>
        <begin position="43"/>
        <end position="70"/>
    </location>
</feature>
<keyword evidence="1" id="KW-0812">Transmembrane</keyword>
<accession>A0A380FY56</accession>
<dbReference type="RefSeq" id="WP_019167425.1">
    <property type="nucleotide sequence ID" value="NZ_CAIB01000035.1"/>
</dbReference>
<proteinExistence type="predicted"/>
<dbReference type="InterPro" id="IPR005182">
    <property type="entry name" value="YdbS-like_PH"/>
</dbReference>
<dbReference type="AlphaFoldDB" id="A0A380FY56"/>
<reference evidence="3 4" key="1">
    <citation type="submission" date="2018-06" db="EMBL/GenBank/DDBJ databases">
        <authorList>
            <consortium name="Pathogen Informatics"/>
            <person name="Doyle S."/>
        </authorList>
    </citation>
    <scope>NUCLEOTIDE SEQUENCE [LARGE SCALE GENOMIC DNA]</scope>
    <source>
        <strain evidence="4">NCTC 11048</strain>
    </source>
</reference>
<evidence type="ECO:0000259" key="2">
    <source>
        <dbReference type="Pfam" id="PF03703"/>
    </source>
</evidence>
<sequence>MRNFRENKELKIKIHPFWMLLAFTARLRDSLFIYVLINLLSHYIYSILFFKTPILISYILISLVSIIFYWKNYTIEVNEEFILLKKGAFFKTQKKVDLKNIVGYSINKNIFEKLLNLSSLKLTTAEIDSKEGIKIHYINNDNLRRLLSLMQVNKDDHSYPNVDFSIDKVLLTKKAFSSVSALIFISFVYTLSNQISDFIKINIPIKNIISFFQESTFNFILGLSLLYLFSLIFSFIKTFLTYSNFKLFNNDNFIRTDHGLLKSNENLIQKDNISVISVQSNFLESLLNISKIKVINSFEDEDNKLETNVITPIINNDNKYDFIYKFLNVNMYDKEYNLKGLSMYSIIPKIIRTSILWVPLVLILLTINSIILIIIVGLIIAYVLASQILQIFLTKYGYSKVNLNIKKRGLSSSQSLIRFTDIKEIILSQSFLQRLFNINSLKIVTLATPPKKIVLHDLNEKHSYDIVNSFKNNCSM</sequence>